<evidence type="ECO:0000313" key="1">
    <source>
        <dbReference type="EMBL" id="KAF1949540.1"/>
    </source>
</evidence>
<dbReference type="EMBL" id="ML977036">
    <property type="protein sequence ID" value="KAF1949540.1"/>
    <property type="molecule type" value="Genomic_DNA"/>
</dbReference>
<protein>
    <submittedName>
        <fullName evidence="1">Uncharacterized protein</fullName>
    </submittedName>
</protein>
<accession>A0A6A5TB63</accession>
<dbReference type="OrthoDB" id="1274115at2759"/>
<dbReference type="AlphaFoldDB" id="A0A6A5TB63"/>
<evidence type="ECO:0000313" key="2">
    <source>
        <dbReference type="Proteomes" id="UP000800035"/>
    </source>
</evidence>
<reference evidence="1" key="1">
    <citation type="journal article" date="2020" name="Stud. Mycol.">
        <title>101 Dothideomycetes genomes: a test case for predicting lifestyles and emergence of pathogens.</title>
        <authorList>
            <person name="Haridas S."/>
            <person name="Albert R."/>
            <person name="Binder M."/>
            <person name="Bloem J."/>
            <person name="Labutti K."/>
            <person name="Salamov A."/>
            <person name="Andreopoulos B."/>
            <person name="Baker S."/>
            <person name="Barry K."/>
            <person name="Bills G."/>
            <person name="Bluhm B."/>
            <person name="Cannon C."/>
            <person name="Castanera R."/>
            <person name="Culley D."/>
            <person name="Daum C."/>
            <person name="Ezra D."/>
            <person name="Gonzalez J."/>
            <person name="Henrissat B."/>
            <person name="Kuo A."/>
            <person name="Liang C."/>
            <person name="Lipzen A."/>
            <person name="Lutzoni F."/>
            <person name="Magnuson J."/>
            <person name="Mondo S."/>
            <person name="Nolan M."/>
            <person name="Ohm R."/>
            <person name="Pangilinan J."/>
            <person name="Park H.-J."/>
            <person name="Ramirez L."/>
            <person name="Alfaro M."/>
            <person name="Sun H."/>
            <person name="Tritt A."/>
            <person name="Yoshinaga Y."/>
            <person name="Zwiers L.-H."/>
            <person name="Turgeon B."/>
            <person name="Goodwin S."/>
            <person name="Spatafora J."/>
            <person name="Crous P."/>
            <person name="Grigoriev I."/>
        </authorList>
    </citation>
    <scope>NUCLEOTIDE SEQUENCE</scope>
    <source>
        <strain evidence="1">CBS 675.92</strain>
    </source>
</reference>
<dbReference type="Proteomes" id="UP000800035">
    <property type="component" value="Unassembled WGS sequence"/>
</dbReference>
<proteinExistence type="predicted"/>
<dbReference type="Gene3D" id="3.40.50.720">
    <property type="entry name" value="NAD(P)-binding Rossmann-like Domain"/>
    <property type="match status" value="1"/>
</dbReference>
<name>A0A6A5TB63_9PLEO</name>
<sequence>MGLQIHQLEPSGFRTDWAGRSMDFGEKTLELYDHVNAKKNVKEYVGDPTKAAQVFYDLATMKDPPIRCVIDKEAHKMINAKHDEHFKSVKQFEKWSNSTDVDE</sequence>
<gene>
    <name evidence="1" type="ORF">CC80DRAFT_598838</name>
</gene>
<organism evidence="1 2">
    <name type="scientific">Byssothecium circinans</name>
    <dbReference type="NCBI Taxonomy" id="147558"/>
    <lineage>
        <taxon>Eukaryota</taxon>
        <taxon>Fungi</taxon>
        <taxon>Dikarya</taxon>
        <taxon>Ascomycota</taxon>
        <taxon>Pezizomycotina</taxon>
        <taxon>Dothideomycetes</taxon>
        <taxon>Pleosporomycetidae</taxon>
        <taxon>Pleosporales</taxon>
        <taxon>Massarineae</taxon>
        <taxon>Massarinaceae</taxon>
        <taxon>Byssothecium</taxon>
    </lineage>
</organism>
<keyword evidence="2" id="KW-1185">Reference proteome</keyword>